<sequence>MVKMCPSIEEVKIVKNSPSTSPLYLLVAW</sequence>
<accession>A0A5B7CVQ9</accession>
<organism evidence="1 2">
    <name type="scientific">Portunus trituberculatus</name>
    <name type="common">Swimming crab</name>
    <name type="synonym">Neptunus trituberculatus</name>
    <dbReference type="NCBI Taxonomy" id="210409"/>
    <lineage>
        <taxon>Eukaryota</taxon>
        <taxon>Metazoa</taxon>
        <taxon>Ecdysozoa</taxon>
        <taxon>Arthropoda</taxon>
        <taxon>Crustacea</taxon>
        <taxon>Multicrustacea</taxon>
        <taxon>Malacostraca</taxon>
        <taxon>Eumalacostraca</taxon>
        <taxon>Eucarida</taxon>
        <taxon>Decapoda</taxon>
        <taxon>Pleocyemata</taxon>
        <taxon>Brachyura</taxon>
        <taxon>Eubrachyura</taxon>
        <taxon>Portunoidea</taxon>
        <taxon>Portunidae</taxon>
        <taxon>Portuninae</taxon>
        <taxon>Portunus</taxon>
    </lineage>
</organism>
<keyword evidence="2" id="KW-1185">Reference proteome</keyword>
<name>A0A5B7CVQ9_PORTR</name>
<evidence type="ECO:0000313" key="2">
    <source>
        <dbReference type="Proteomes" id="UP000324222"/>
    </source>
</evidence>
<dbReference type="AlphaFoldDB" id="A0A5B7CVQ9"/>
<evidence type="ECO:0000313" key="1">
    <source>
        <dbReference type="EMBL" id="MPC13205.1"/>
    </source>
</evidence>
<protein>
    <submittedName>
        <fullName evidence="1">Uncharacterized protein</fullName>
    </submittedName>
</protein>
<reference evidence="1 2" key="1">
    <citation type="submission" date="2019-05" db="EMBL/GenBank/DDBJ databases">
        <title>Another draft genome of Portunus trituberculatus and its Hox gene families provides insights of decapod evolution.</title>
        <authorList>
            <person name="Jeong J.-H."/>
            <person name="Song I."/>
            <person name="Kim S."/>
            <person name="Choi T."/>
            <person name="Kim D."/>
            <person name="Ryu S."/>
            <person name="Kim W."/>
        </authorList>
    </citation>
    <scope>NUCLEOTIDE SEQUENCE [LARGE SCALE GENOMIC DNA]</scope>
    <source>
        <tissue evidence="1">Muscle</tissue>
    </source>
</reference>
<dbReference type="EMBL" id="VSRR010000265">
    <property type="protein sequence ID" value="MPC13205.1"/>
    <property type="molecule type" value="Genomic_DNA"/>
</dbReference>
<proteinExistence type="predicted"/>
<comment type="caution">
    <text evidence="1">The sequence shown here is derived from an EMBL/GenBank/DDBJ whole genome shotgun (WGS) entry which is preliminary data.</text>
</comment>
<gene>
    <name evidence="1" type="ORF">E2C01_005928</name>
</gene>
<dbReference type="Proteomes" id="UP000324222">
    <property type="component" value="Unassembled WGS sequence"/>
</dbReference>